<dbReference type="InterPro" id="IPR042204">
    <property type="entry name" value="2Fe-2S-bd_N"/>
</dbReference>
<dbReference type="EMBL" id="FOKG01000011">
    <property type="protein sequence ID" value="SFB43189.1"/>
    <property type="molecule type" value="Genomic_DNA"/>
</dbReference>
<dbReference type="PRINTS" id="PR00368">
    <property type="entry name" value="FADPNR"/>
</dbReference>
<dbReference type="PRINTS" id="PR00469">
    <property type="entry name" value="PNDRDTASEII"/>
</dbReference>
<dbReference type="EC" id="1.5.3.24" evidence="3"/>
<dbReference type="InterPro" id="IPR028896">
    <property type="entry name" value="GcvT/YgfZ/DmdA"/>
</dbReference>
<evidence type="ECO:0000256" key="2">
    <source>
        <dbReference type="ARBA" id="ARBA00023002"/>
    </source>
</evidence>
<gene>
    <name evidence="8" type="ORF">SAMN05216266_11169</name>
</gene>
<evidence type="ECO:0000259" key="7">
    <source>
        <dbReference type="Pfam" id="PF17806"/>
    </source>
</evidence>
<dbReference type="InterPro" id="IPR006277">
    <property type="entry name" value="Sarcosine_oxidase_asu"/>
</dbReference>
<dbReference type="Pfam" id="PF08669">
    <property type="entry name" value="GCV_T_C"/>
    <property type="match status" value="1"/>
</dbReference>
<keyword evidence="3" id="KW-0963">Cytoplasm</keyword>
<dbReference type="Pfam" id="PF13510">
    <property type="entry name" value="Fer2_4"/>
    <property type="match status" value="1"/>
</dbReference>
<dbReference type="PANTHER" id="PTHR43757:SF2">
    <property type="entry name" value="AMINOMETHYLTRANSFERASE, MITOCHONDRIAL"/>
    <property type="match status" value="1"/>
</dbReference>
<feature type="domain" description="GCVT N-terminal" evidence="4">
    <location>
        <begin position="563"/>
        <end position="834"/>
    </location>
</feature>
<evidence type="ECO:0000259" key="6">
    <source>
        <dbReference type="Pfam" id="PF08669"/>
    </source>
</evidence>
<protein>
    <recommendedName>
        <fullName evidence="3">Sarcosine oxidase subunit alpha</fullName>
        <ecNumber evidence="3">1.5.3.24</ecNumber>
    </recommendedName>
</protein>
<keyword evidence="9" id="KW-1185">Reference proteome</keyword>
<dbReference type="InterPro" id="IPR036188">
    <property type="entry name" value="FAD/NAD-bd_sf"/>
</dbReference>
<dbReference type="InterPro" id="IPR023753">
    <property type="entry name" value="FAD/NAD-binding_dom"/>
</dbReference>
<dbReference type="InterPro" id="IPR029043">
    <property type="entry name" value="GcvT/YgfZ_C"/>
</dbReference>
<dbReference type="GO" id="GO:0000166">
    <property type="term" value="F:nucleotide binding"/>
    <property type="evidence" value="ECO:0007669"/>
    <property type="project" value="UniProtKB-KW"/>
</dbReference>
<dbReference type="SUPFAM" id="SSF51905">
    <property type="entry name" value="FAD/NAD(P)-binding domain"/>
    <property type="match status" value="1"/>
</dbReference>
<comment type="subcellular location">
    <subcellularLocation>
        <location evidence="3">Cytoplasm</location>
    </subcellularLocation>
</comment>
<keyword evidence="2 3" id="KW-0560">Oxidoreductase</keyword>
<evidence type="ECO:0000259" key="4">
    <source>
        <dbReference type="Pfam" id="PF01571"/>
    </source>
</evidence>
<keyword evidence="3" id="KW-0520">NAD</keyword>
<dbReference type="OrthoDB" id="5287468at2"/>
<proteinExistence type="inferred from homology"/>
<evidence type="ECO:0000313" key="8">
    <source>
        <dbReference type="EMBL" id="SFB43189.1"/>
    </source>
</evidence>
<dbReference type="GO" id="GO:0008115">
    <property type="term" value="F:sarcosine oxidase activity"/>
    <property type="evidence" value="ECO:0007669"/>
    <property type="project" value="UniProtKB-UniRule"/>
</dbReference>
<dbReference type="RefSeq" id="WP_091674558.1">
    <property type="nucleotide sequence ID" value="NZ_FOKG01000011.1"/>
</dbReference>
<dbReference type="InterPro" id="IPR027266">
    <property type="entry name" value="TrmE/GcvT-like"/>
</dbReference>
<dbReference type="SUPFAM" id="SSF101790">
    <property type="entry name" value="Aminomethyltransferase beta-barrel domain"/>
    <property type="match status" value="1"/>
</dbReference>
<keyword evidence="3" id="KW-0547">Nucleotide-binding</keyword>
<dbReference type="GO" id="GO:0046653">
    <property type="term" value="P:tetrahydrofolate metabolic process"/>
    <property type="evidence" value="ECO:0007669"/>
    <property type="project" value="UniProtKB-UniRule"/>
</dbReference>
<dbReference type="InterPro" id="IPR041117">
    <property type="entry name" value="SoxA_A3"/>
</dbReference>
<dbReference type="Pfam" id="PF17806">
    <property type="entry name" value="SO_alpha_A3"/>
    <property type="match status" value="1"/>
</dbReference>
<dbReference type="Gene3D" id="3.30.1360.120">
    <property type="entry name" value="Probable tRNA modification gtpase trme, domain 1"/>
    <property type="match status" value="1"/>
</dbReference>
<dbReference type="InterPro" id="IPR006222">
    <property type="entry name" value="GCVT_N"/>
</dbReference>
<comment type="cofactor">
    <cofactor evidence="3">
        <name>NAD(+)</name>
        <dbReference type="ChEBI" id="CHEBI:57540"/>
    </cofactor>
    <text evidence="3">Binds 1 NAD(+) per subunit.</text>
</comment>
<accession>A0A1I1AYL5</accession>
<dbReference type="GO" id="GO:0005737">
    <property type="term" value="C:cytoplasm"/>
    <property type="evidence" value="ECO:0007669"/>
    <property type="project" value="UniProtKB-SubCell"/>
</dbReference>
<name>A0A1I1AYL5_9PSEU</name>
<comment type="catalytic activity">
    <reaction evidence="3">
        <text>sarcosine + (6S)-5,6,7,8-tetrahydrofolate + O2 = (6R)-5,10-methylene-5,6,7,8-tetrahydrofolate + glycine + H2O2</text>
        <dbReference type="Rhea" id="RHEA:70455"/>
        <dbReference type="ChEBI" id="CHEBI:15379"/>
        <dbReference type="ChEBI" id="CHEBI:15636"/>
        <dbReference type="ChEBI" id="CHEBI:16240"/>
        <dbReference type="ChEBI" id="CHEBI:57305"/>
        <dbReference type="ChEBI" id="CHEBI:57433"/>
        <dbReference type="ChEBI" id="CHEBI:57453"/>
        <dbReference type="EC" id="1.5.3.24"/>
    </reaction>
</comment>
<evidence type="ECO:0000256" key="3">
    <source>
        <dbReference type="PIRNR" id="PIRNR037980"/>
    </source>
</evidence>
<evidence type="ECO:0000256" key="1">
    <source>
        <dbReference type="ARBA" id="ARBA00008609"/>
    </source>
</evidence>
<dbReference type="AlphaFoldDB" id="A0A1I1AYL5"/>
<dbReference type="Gene3D" id="3.50.50.60">
    <property type="entry name" value="FAD/NAD(P)-binding domain"/>
    <property type="match status" value="2"/>
</dbReference>
<reference evidence="9" key="1">
    <citation type="submission" date="2016-10" db="EMBL/GenBank/DDBJ databases">
        <authorList>
            <person name="Varghese N."/>
            <person name="Submissions S."/>
        </authorList>
    </citation>
    <scope>NUCLEOTIDE SEQUENCE [LARGE SCALE GENOMIC DNA]</scope>
    <source>
        <strain evidence="9">CGMCC 4.3568</strain>
    </source>
</reference>
<dbReference type="PIRSF" id="PIRSF037980">
    <property type="entry name" value="SoxA"/>
    <property type="match status" value="1"/>
</dbReference>
<feature type="domain" description="SoxA A3" evidence="7">
    <location>
        <begin position="465"/>
        <end position="549"/>
    </location>
</feature>
<evidence type="ECO:0000259" key="5">
    <source>
        <dbReference type="Pfam" id="PF07992"/>
    </source>
</evidence>
<dbReference type="PANTHER" id="PTHR43757">
    <property type="entry name" value="AMINOMETHYLTRANSFERASE"/>
    <property type="match status" value="1"/>
</dbReference>
<feature type="domain" description="Aminomethyltransferase C-terminal" evidence="6">
    <location>
        <begin position="854"/>
        <end position="941"/>
    </location>
</feature>
<dbReference type="Pfam" id="PF01571">
    <property type="entry name" value="GCV_T"/>
    <property type="match status" value="1"/>
</dbReference>
<dbReference type="STRING" id="490629.SAMN05216266_11169"/>
<sequence length="949" mass="101719">MNEQLFRSSEHGLIDRTRPVSFRFDDQEFTGYHGDTLASALLANGVRTVSGSITYRRPRGIMSAGAEEANALVQIEHPFPEPMLTATTVELSDGLVARGLAGHGRLAGTPDPARYDRRYAHCEILVVGAGPAGLTAALTAARTGARVIVLDDQPHQGGSLLGTAEYLDGRPATAWIDAAVAELRARPTVTLLTRTSAFGYYDDNYVLALQRRSEEASPDVARQRVWHIRARHVVLATGAHEQPIVFTDNDRPGIMLATAARTYLNRYGVLGGRRVVVFTTNDSAYAAAIDLTAAGVEVAAVVDGRATIPHYWAARCAAWHIDVLPGHAVHGTAGDRHLSSVTIGPLVGGSPWSIDCDLLLVSGGWNPAVQLFSQAGGTLRHDDTVGAFVPDAARQRVSVAGAVRGEFTLHGCLADGVRAVDHAIAAAGLNAVEPIMVPETTDRHVRSQRPERLWTVPAHDDNARSRQFVDLARDSTVADVLRAIGAGLHSVEHIKRYTTIGTAHDQGRTSGTTSSGVIAEAIGSSLAELGVTTFRPPYVPVAFAALAGRDRGELLDPARTTSLHPWHLDRGAVFETVGQWLRPRYYPLPGESMDQAVARECQSARAGAGFMDASTLGKIDVHGPDSGEFLDRLYTNMMSSLKVGRIRYGLMCKADGMLFDDGTVSRIGEDRFLVTTTTGNAAAVLDWMEEWLQTEWPDLRVHCTSVTDQFATIALVGPKSRAILGALAPGLDVSNDEFGFMSWRDSPVAGTRARICRISFSGELAYEINVLPWKALAVWEAIEREGGPYGITPYGTETMHVLRAEKGYPIVGQDTDGTVTPYDLGMSWAVSKKKATFVGKRSLTRADTARADRKQFVGLLPADPGLRLEEGAQLVAAAELPPPPVPMLGHVTSSYTSDALGRTFALALVAGGRDRIGDTIYAATAGSATVPVTVTGNVLFDPEGARRDG</sequence>
<dbReference type="InterPro" id="IPR013977">
    <property type="entry name" value="GcvT_C"/>
</dbReference>
<dbReference type="Pfam" id="PF07992">
    <property type="entry name" value="Pyr_redox_2"/>
    <property type="match status" value="1"/>
</dbReference>
<feature type="domain" description="FAD/NAD(P)-binding" evidence="5">
    <location>
        <begin position="124"/>
        <end position="385"/>
    </location>
</feature>
<dbReference type="SUPFAM" id="SSF103025">
    <property type="entry name" value="Folate-binding domain"/>
    <property type="match status" value="1"/>
</dbReference>
<dbReference type="Gene3D" id="3.10.20.440">
    <property type="entry name" value="2Fe-2S iron-sulphur cluster binding domain, sarcosine oxidase, alpha subunit, N-terminal domain"/>
    <property type="match status" value="1"/>
</dbReference>
<evidence type="ECO:0000313" key="9">
    <source>
        <dbReference type="Proteomes" id="UP000243799"/>
    </source>
</evidence>
<organism evidence="8 9">
    <name type="scientific">Amycolatopsis marina</name>
    <dbReference type="NCBI Taxonomy" id="490629"/>
    <lineage>
        <taxon>Bacteria</taxon>
        <taxon>Bacillati</taxon>
        <taxon>Actinomycetota</taxon>
        <taxon>Actinomycetes</taxon>
        <taxon>Pseudonocardiales</taxon>
        <taxon>Pseudonocardiaceae</taxon>
        <taxon>Amycolatopsis</taxon>
    </lineage>
</organism>
<comment type="similarity">
    <text evidence="1 3">Belongs to the GcvT family.</text>
</comment>
<dbReference type="Proteomes" id="UP000243799">
    <property type="component" value="Unassembled WGS sequence"/>
</dbReference>